<gene>
    <name evidence="1" type="ORF">VTK73DRAFT_6184</name>
</gene>
<organism evidence="1 2">
    <name type="scientific">Phialemonium thermophilum</name>
    <dbReference type="NCBI Taxonomy" id="223376"/>
    <lineage>
        <taxon>Eukaryota</taxon>
        <taxon>Fungi</taxon>
        <taxon>Dikarya</taxon>
        <taxon>Ascomycota</taxon>
        <taxon>Pezizomycotina</taxon>
        <taxon>Sordariomycetes</taxon>
        <taxon>Sordariomycetidae</taxon>
        <taxon>Cephalothecales</taxon>
        <taxon>Cephalothecaceae</taxon>
        <taxon>Phialemonium</taxon>
    </lineage>
</organism>
<sequence>MSEATRVKDGTIPKSGARVQIKHSHSCFLCKTCCFPDPLHQKAKIMRAKGKGNNAIHMIALSLFPAQPKGRRKILSAKQRRGHVV</sequence>
<evidence type="ECO:0000313" key="1">
    <source>
        <dbReference type="EMBL" id="KAL1835132.1"/>
    </source>
</evidence>
<dbReference type="EMBL" id="JAZHXJ010003486">
    <property type="protein sequence ID" value="KAL1835132.1"/>
    <property type="molecule type" value="Genomic_DNA"/>
</dbReference>
<keyword evidence="2" id="KW-1185">Reference proteome</keyword>
<accession>A0ABR3V045</accession>
<evidence type="ECO:0000313" key="2">
    <source>
        <dbReference type="Proteomes" id="UP001586593"/>
    </source>
</evidence>
<comment type="caution">
    <text evidence="1">The sequence shown here is derived from an EMBL/GenBank/DDBJ whole genome shotgun (WGS) entry which is preliminary data.</text>
</comment>
<reference evidence="1 2" key="1">
    <citation type="journal article" date="2024" name="Commun. Biol.">
        <title>Comparative genomic analysis of thermophilic fungi reveals convergent evolutionary adaptations and gene losses.</title>
        <authorList>
            <person name="Steindorff A.S."/>
            <person name="Aguilar-Pontes M.V."/>
            <person name="Robinson A.J."/>
            <person name="Andreopoulos B."/>
            <person name="LaButti K."/>
            <person name="Kuo A."/>
            <person name="Mondo S."/>
            <person name="Riley R."/>
            <person name="Otillar R."/>
            <person name="Haridas S."/>
            <person name="Lipzen A."/>
            <person name="Grimwood J."/>
            <person name="Schmutz J."/>
            <person name="Clum A."/>
            <person name="Reid I.D."/>
            <person name="Moisan M.C."/>
            <person name="Butler G."/>
            <person name="Nguyen T.T.M."/>
            <person name="Dewar K."/>
            <person name="Conant G."/>
            <person name="Drula E."/>
            <person name="Henrissat B."/>
            <person name="Hansel C."/>
            <person name="Singer S."/>
            <person name="Hutchinson M.I."/>
            <person name="de Vries R.P."/>
            <person name="Natvig D.O."/>
            <person name="Powell A.J."/>
            <person name="Tsang A."/>
            <person name="Grigoriev I.V."/>
        </authorList>
    </citation>
    <scope>NUCLEOTIDE SEQUENCE [LARGE SCALE GENOMIC DNA]</scope>
    <source>
        <strain evidence="1 2">ATCC 24622</strain>
    </source>
</reference>
<proteinExistence type="predicted"/>
<dbReference type="Proteomes" id="UP001586593">
    <property type="component" value="Unassembled WGS sequence"/>
</dbReference>
<protein>
    <submittedName>
        <fullName evidence="1">Uncharacterized protein</fullName>
    </submittedName>
</protein>
<name>A0ABR3V045_9PEZI</name>